<sequence length="53" mass="6084">MPREAFNDNLIVLFVPVMDISILSGVFLLLFCNKDDTLLYIPDISRRGRLLSE</sequence>
<gene>
    <name evidence="2" type="ORF">EZS27_020225</name>
</gene>
<keyword evidence="1" id="KW-1133">Transmembrane helix</keyword>
<keyword evidence="1" id="KW-0812">Transmembrane</keyword>
<protein>
    <submittedName>
        <fullName evidence="2">Uncharacterized protein</fullName>
    </submittedName>
</protein>
<accession>A0A5J4RAN0</accession>
<proteinExistence type="predicted"/>
<organism evidence="2">
    <name type="scientific">termite gut metagenome</name>
    <dbReference type="NCBI Taxonomy" id="433724"/>
    <lineage>
        <taxon>unclassified sequences</taxon>
        <taxon>metagenomes</taxon>
        <taxon>organismal metagenomes</taxon>
    </lineage>
</organism>
<comment type="caution">
    <text evidence="2">The sequence shown here is derived from an EMBL/GenBank/DDBJ whole genome shotgun (WGS) entry which is preliminary data.</text>
</comment>
<dbReference type="AlphaFoldDB" id="A0A5J4RAN0"/>
<reference evidence="2" key="1">
    <citation type="submission" date="2019-03" db="EMBL/GenBank/DDBJ databases">
        <title>Single cell metagenomics reveals metabolic interactions within the superorganism composed of flagellate Streblomastix strix and complex community of Bacteroidetes bacteria on its surface.</title>
        <authorList>
            <person name="Treitli S.C."/>
            <person name="Kolisko M."/>
            <person name="Husnik F."/>
            <person name="Keeling P."/>
            <person name="Hampl V."/>
        </authorList>
    </citation>
    <scope>NUCLEOTIDE SEQUENCE</scope>
    <source>
        <strain evidence="2">STM</strain>
    </source>
</reference>
<feature type="transmembrane region" description="Helical" evidence="1">
    <location>
        <begin position="12"/>
        <end position="32"/>
    </location>
</feature>
<keyword evidence="1" id="KW-0472">Membrane</keyword>
<dbReference type="EMBL" id="SNRY01001410">
    <property type="protein sequence ID" value="KAA6331137.1"/>
    <property type="molecule type" value="Genomic_DNA"/>
</dbReference>
<evidence type="ECO:0000313" key="2">
    <source>
        <dbReference type="EMBL" id="KAA6331137.1"/>
    </source>
</evidence>
<name>A0A5J4RAN0_9ZZZZ</name>
<evidence type="ECO:0000256" key="1">
    <source>
        <dbReference type="SAM" id="Phobius"/>
    </source>
</evidence>